<organism evidence="6 7">
    <name type="scientific">Blautia caecimuris</name>
    <dbReference type="NCBI Taxonomy" id="1796615"/>
    <lineage>
        <taxon>Bacteria</taxon>
        <taxon>Bacillati</taxon>
        <taxon>Bacillota</taxon>
        <taxon>Clostridia</taxon>
        <taxon>Lachnospirales</taxon>
        <taxon>Lachnospiraceae</taxon>
        <taxon>Blautia</taxon>
    </lineage>
</organism>
<protein>
    <submittedName>
        <fullName evidence="6">Prephenate dehydrogenase</fullName>
        <ecNumber evidence="6">1.3.1.12</ecNumber>
    </submittedName>
</protein>
<feature type="domain" description="Prephenate/arogenate dehydrogenase" evidence="5">
    <location>
        <begin position="2"/>
        <end position="289"/>
    </location>
</feature>
<keyword evidence="3" id="KW-0028">Amino-acid biosynthesis</keyword>
<dbReference type="InterPro" id="IPR036291">
    <property type="entry name" value="NAD(P)-bd_dom_sf"/>
</dbReference>
<dbReference type="InterPro" id="IPR046826">
    <property type="entry name" value="PDH_N"/>
</dbReference>
<dbReference type="InterPro" id="IPR050812">
    <property type="entry name" value="Preph/Arog_dehydrog"/>
</dbReference>
<keyword evidence="7" id="KW-1185">Reference proteome</keyword>
<dbReference type="SUPFAM" id="SSF55021">
    <property type="entry name" value="ACT-like"/>
    <property type="match status" value="1"/>
</dbReference>
<evidence type="ECO:0000313" key="6">
    <source>
        <dbReference type="EMBL" id="MET3751453.1"/>
    </source>
</evidence>
<evidence type="ECO:0000313" key="7">
    <source>
        <dbReference type="Proteomes" id="UP001549106"/>
    </source>
</evidence>
<dbReference type="Pfam" id="PF02153">
    <property type="entry name" value="PDH_N"/>
    <property type="match status" value="1"/>
</dbReference>
<dbReference type="SUPFAM" id="SSF51735">
    <property type="entry name" value="NAD(P)-binding Rossmann-fold domains"/>
    <property type="match status" value="1"/>
</dbReference>
<gene>
    <name evidence="6" type="ORF">ABID24_002712</name>
</gene>
<comment type="pathway">
    <text evidence="4">Amino-acid biosynthesis.</text>
</comment>
<dbReference type="SUPFAM" id="SSF48179">
    <property type="entry name" value="6-phosphogluconate dehydrogenase C-terminal domain-like"/>
    <property type="match status" value="1"/>
</dbReference>
<comment type="similarity">
    <text evidence="1">Belongs to the prephenate/arogenate dehydrogenase family.</text>
</comment>
<dbReference type="Pfam" id="PF20463">
    <property type="entry name" value="PDH_C"/>
    <property type="match status" value="1"/>
</dbReference>
<evidence type="ECO:0000256" key="4">
    <source>
        <dbReference type="ARBA" id="ARBA00029440"/>
    </source>
</evidence>
<dbReference type="InterPro" id="IPR046825">
    <property type="entry name" value="PDH_C"/>
</dbReference>
<reference evidence="6 7" key="1">
    <citation type="submission" date="2024-06" db="EMBL/GenBank/DDBJ databases">
        <title>Genomic Encyclopedia of Type Strains, Phase IV (KMG-IV): sequencing the most valuable type-strain genomes for metagenomic binning, comparative biology and taxonomic classification.</title>
        <authorList>
            <person name="Goeker M."/>
        </authorList>
    </citation>
    <scope>NUCLEOTIDE SEQUENCE [LARGE SCALE GENOMIC DNA]</scope>
    <source>
        <strain evidence="6 7">DSM 29492</strain>
    </source>
</reference>
<name>A0ABV2M7Q7_9FIRM</name>
<dbReference type="RefSeq" id="WP_173752204.1">
    <property type="nucleotide sequence ID" value="NZ_BAABXP010000003.1"/>
</dbReference>
<dbReference type="EMBL" id="JBEPMJ010000022">
    <property type="protein sequence ID" value="MET3751453.1"/>
    <property type="molecule type" value="Genomic_DNA"/>
</dbReference>
<dbReference type="InterPro" id="IPR045865">
    <property type="entry name" value="ACT-like_dom_sf"/>
</dbReference>
<dbReference type="Gene3D" id="1.10.3660.10">
    <property type="entry name" value="6-phosphogluconate dehydrogenase C-terminal like domain"/>
    <property type="match status" value="1"/>
</dbReference>
<evidence type="ECO:0000256" key="2">
    <source>
        <dbReference type="ARBA" id="ARBA00023002"/>
    </source>
</evidence>
<proteinExistence type="inferred from homology"/>
<dbReference type="Proteomes" id="UP001549106">
    <property type="component" value="Unassembled WGS sequence"/>
</dbReference>
<keyword evidence="2 6" id="KW-0560">Oxidoreductase</keyword>
<dbReference type="InterPro" id="IPR003099">
    <property type="entry name" value="Prephen_DH"/>
</dbReference>
<evidence type="ECO:0000256" key="1">
    <source>
        <dbReference type="ARBA" id="ARBA00007964"/>
    </source>
</evidence>
<dbReference type="InterPro" id="IPR008927">
    <property type="entry name" value="6-PGluconate_DH-like_C_sf"/>
</dbReference>
<sequence>MKTIGFIGLGLIGGSIAKAIRKFHPDYHILAYARHKETLAAALNSGVIDGVLEKEDERYKICDYVFLCAPVEYNIEYLKYLKTVISDSCIITDAGSVKGPIHEAVEKLEMDHCFIGGHPMAGSERSGFSNSSDHLLENAYYILTPGGQVSLNKLTEFSELVDSLGAIPMVLTAEEHDFITAGVSHLPHIIASSLVNLISSLDNDAEYMKTIAAGGFRDITRIASSSPVMWQQICLENTKNISTVLDEYIRMLIQIRCSVDNKDADQLYQLFAASRDYRDSIDVTSCGLITKAYVLYLDIVDEAGGIATIATILAMDNISIKNIGIIHNREFEQGVLKIEFYEEDAMKRGAALLKKRNYIVYER</sequence>
<comment type="caution">
    <text evidence="6">The sequence shown here is derived from an EMBL/GenBank/DDBJ whole genome shotgun (WGS) entry which is preliminary data.</text>
</comment>
<keyword evidence="3" id="KW-0057">Aromatic amino acid biosynthesis</keyword>
<dbReference type="EC" id="1.3.1.12" evidence="6"/>
<dbReference type="PROSITE" id="PS51176">
    <property type="entry name" value="PDH_ADH"/>
    <property type="match status" value="1"/>
</dbReference>
<dbReference type="PANTHER" id="PTHR21363">
    <property type="entry name" value="PREPHENATE DEHYDROGENASE"/>
    <property type="match status" value="1"/>
</dbReference>
<dbReference type="PANTHER" id="PTHR21363:SF0">
    <property type="entry name" value="PREPHENATE DEHYDROGENASE [NADP(+)]"/>
    <property type="match status" value="1"/>
</dbReference>
<evidence type="ECO:0000256" key="3">
    <source>
        <dbReference type="ARBA" id="ARBA00023141"/>
    </source>
</evidence>
<evidence type="ECO:0000259" key="5">
    <source>
        <dbReference type="PROSITE" id="PS51176"/>
    </source>
</evidence>
<dbReference type="Gene3D" id="3.40.50.720">
    <property type="entry name" value="NAD(P)-binding Rossmann-like Domain"/>
    <property type="match status" value="1"/>
</dbReference>
<accession>A0ABV2M7Q7</accession>
<dbReference type="GO" id="GO:0008977">
    <property type="term" value="F:prephenate dehydrogenase (NAD+) activity"/>
    <property type="evidence" value="ECO:0007669"/>
    <property type="project" value="UniProtKB-EC"/>
</dbReference>